<evidence type="ECO:0000313" key="1">
    <source>
        <dbReference type="EMBL" id="DAE20884.1"/>
    </source>
</evidence>
<reference evidence="1" key="1">
    <citation type="journal article" date="2021" name="Proc. Natl. Acad. Sci. U.S.A.">
        <title>A Catalog of Tens of Thousands of Viruses from Human Metagenomes Reveals Hidden Associations with Chronic Diseases.</title>
        <authorList>
            <person name="Tisza M.J."/>
            <person name="Buck C.B."/>
        </authorList>
    </citation>
    <scope>NUCLEOTIDE SEQUENCE</scope>
    <source>
        <strain evidence="1">CtgBD49</strain>
    </source>
</reference>
<protein>
    <submittedName>
        <fullName evidence="1">Tail tube protein</fullName>
    </submittedName>
</protein>
<organism evidence="1">
    <name type="scientific">Siphoviridae sp. ctgBD49</name>
    <dbReference type="NCBI Taxonomy" id="2826420"/>
    <lineage>
        <taxon>Viruses</taxon>
        <taxon>Duplodnaviria</taxon>
        <taxon>Heunggongvirae</taxon>
        <taxon>Uroviricota</taxon>
        <taxon>Caudoviricetes</taxon>
    </lineage>
</organism>
<sequence length="220" mass="23932">MAALVWDESGKKFYETGVSKVALYPYNSTGNKYDGGVAWNGITGITESPSGAEANKIYADNILYATLRSAEEFGFTITAYTYPDEWAECDGSVSPVDGVFFGQQTRKTFGLCYRTEVGNDLTENAGYILHLVYGATASPSERQYQTKNDSPEAIEFSWECETVPVEVTGYKPIAHLQIDSRTADKTKLEALEKTLYGSATGSTTPEMPLPAAVITTMTAS</sequence>
<accession>A0A8S5QQI3</accession>
<name>A0A8S5QQI3_9CAUD</name>
<proteinExistence type="predicted"/>
<dbReference type="EMBL" id="BK015703">
    <property type="protein sequence ID" value="DAE20884.1"/>
    <property type="molecule type" value="Genomic_DNA"/>
</dbReference>